<gene>
    <name evidence="1" type="ORF">HNW77_02735</name>
</gene>
<comment type="caution">
    <text evidence="1">The sequence shown here is derived from an EMBL/GenBank/DDBJ whole genome shotgun (WGS) entry which is preliminary data.</text>
</comment>
<reference evidence="1 2" key="1">
    <citation type="journal article" date="2020" name="Microorganisms">
        <title>Description of Komagataeibacter melaceti sp. nov. and Komagataeibacter melomenusus sp. nov. Isolated from Apple Cider Vinegar.</title>
        <authorList>
            <person name="Maric L."/>
            <person name="Cleenwerck I."/>
            <person name="Accetto T."/>
            <person name="Vandamme P."/>
            <person name="Trcek J."/>
        </authorList>
    </citation>
    <scope>NUCLEOTIDE SEQUENCE [LARGE SCALE GENOMIC DNA]</scope>
    <source>
        <strain evidence="1 2">AV436</strain>
    </source>
</reference>
<proteinExistence type="predicted"/>
<name>A0ABX2AAE7_9PROT</name>
<dbReference type="RefSeq" id="WP_172155152.1">
    <property type="nucleotide sequence ID" value="NZ_JABJWC010000004.1"/>
</dbReference>
<dbReference type="Proteomes" id="UP000623090">
    <property type="component" value="Unassembled WGS sequence"/>
</dbReference>
<protein>
    <submittedName>
        <fullName evidence="1">Uncharacterized protein</fullName>
    </submittedName>
</protein>
<sequence>MSPRLTGRATACLLIMERATLLFDLRQLRGKNIFLFLYISGAIKILRKYNTLYQAMTDPAPNGASGARQLYKQHEWNIRMQRM</sequence>
<evidence type="ECO:0000313" key="2">
    <source>
        <dbReference type="Proteomes" id="UP000623090"/>
    </source>
</evidence>
<accession>A0ABX2AAE7</accession>
<dbReference type="EMBL" id="JABJWC010000004">
    <property type="protein sequence ID" value="NPC65339.1"/>
    <property type="molecule type" value="Genomic_DNA"/>
</dbReference>
<organism evidence="1 2">
    <name type="scientific">Komagataeibacter melomenusus</name>
    <dbReference type="NCBI Taxonomy" id="2766578"/>
    <lineage>
        <taxon>Bacteria</taxon>
        <taxon>Pseudomonadati</taxon>
        <taxon>Pseudomonadota</taxon>
        <taxon>Alphaproteobacteria</taxon>
        <taxon>Acetobacterales</taxon>
        <taxon>Acetobacteraceae</taxon>
        <taxon>Komagataeibacter</taxon>
    </lineage>
</organism>
<evidence type="ECO:0000313" key="1">
    <source>
        <dbReference type="EMBL" id="NPC65339.1"/>
    </source>
</evidence>
<keyword evidence="2" id="KW-1185">Reference proteome</keyword>